<keyword evidence="4 6" id="KW-0067">ATP-binding</keyword>
<dbReference type="PROSITE" id="PS00211">
    <property type="entry name" value="ABC_TRANSPORTER_1"/>
    <property type="match status" value="1"/>
</dbReference>
<dbReference type="RefSeq" id="WP_121795588.1">
    <property type="nucleotide sequence ID" value="NZ_RDBF01000018.1"/>
</dbReference>
<evidence type="ECO:0000313" key="7">
    <source>
        <dbReference type="Proteomes" id="UP000282515"/>
    </source>
</evidence>
<dbReference type="GO" id="GO:0016887">
    <property type="term" value="F:ATP hydrolysis activity"/>
    <property type="evidence" value="ECO:0007669"/>
    <property type="project" value="InterPro"/>
</dbReference>
<evidence type="ECO:0000259" key="5">
    <source>
        <dbReference type="PROSITE" id="PS50893"/>
    </source>
</evidence>
<dbReference type="InterPro" id="IPR050153">
    <property type="entry name" value="Metal_Ion_Import_ABC"/>
</dbReference>
<proteinExistence type="inferred from homology"/>
<dbReference type="InterPro" id="IPR003593">
    <property type="entry name" value="AAA+_ATPase"/>
</dbReference>
<name>A0A3L8PH43_9ACTN</name>
<dbReference type="AlphaFoldDB" id="A0A3L8PH43"/>
<protein>
    <submittedName>
        <fullName evidence="6">Metal ABC transporter ATP-binding protein</fullName>
    </submittedName>
</protein>
<dbReference type="InterPro" id="IPR003439">
    <property type="entry name" value="ABC_transporter-like_ATP-bd"/>
</dbReference>
<dbReference type="SUPFAM" id="SSF52540">
    <property type="entry name" value="P-loop containing nucleoside triphosphate hydrolases"/>
    <property type="match status" value="1"/>
</dbReference>
<sequence>MTAIDVRSVRVRRGDATVLHDVSVQVEPGVVCALIGMNGSGKTTLFDTLADRTRPIGGEVRILGESPARARRRAALGYVPQSERIDWDFPVSVREVVAMGRQRGGRWTNRISATDRAAVDEAIARVGLLGLEDRQIGQLSGGQRKRAFVARGLAQQAQVLLLDEPFAGVDLPSEMALRQVVGDAAASGVTVLVSTHDVHGLADWCDAAVILRAGRVVTAGPAATAVTPEYLAQAFGWEGDA</sequence>
<organism evidence="6 7">
    <name type="scientific">Aeromicrobium phragmitis</name>
    <dbReference type="NCBI Taxonomy" id="2478914"/>
    <lineage>
        <taxon>Bacteria</taxon>
        <taxon>Bacillati</taxon>
        <taxon>Actinomycetota</taxon>
        <taxon>Actinomycetes</taxon>
        <taxon>Propionibacteriales</taxon>
        <taxon>Nocardioidaceae</taxon>
        <taxon>Aeromicrobium</taxon>
    </lineage>
</organism>
<evidence type="ECO:0000256" key="4">
    <source>
        <dbReference type="ARBA" id="ARBA00022840"/>
    </source>
</evidence>
<dbReference type="PROSITE" id="PS50893">
    <property type="entry name" value="ABC_TRANSPORTER_2"/>
    <property type="match status" value="1"/>
</dbReference>
<dbReference type="PANTHER" id="PTHR42734">
    <property type="entry name" value="METAL TRANSPORT SYSTEM ATP-BINDING PROTEIN TM_0124-RELATED"/>
    <property type="match status" value="1"/>
</dbReference>
<dbReference type="PANTHER" id="PTHR42734:SF5">
    <property type="entry name" value="IRON TRANSPORT SYSTEM ATP-BINDING PROTEIN HI_0361-RELATED"/>
    <property type="match status" value="1"/>
</dbReference>
<gene>
    <name evidence="6" type="ORF">D9V41_15970</name>
</gene>
<dbReference type="SMART" id="SM00382">
    <property type="entry name" value="AAA"/>
    <property type="match status" value="1"/>
</dbReference>
<evidence type="ECO:0000313" key="6">
    <source>
        <dbReference type="EMBL" id="RLV54536.1"/>
    </source>
</evidence>
<reference evidence="6 7" key="1">
    <citation type="submission" date="2018-10" db="EMBL/GenBank/DDBJ databases">
        <title>Aeromicrobium sp. 9W16Y-2 whole genome shotgun sequence.</title>
        <authorList>
            <person name="Li F."/>
        </authorList>
    </citation>
    <scope>NUCLEOTIDE SEQUENCE [LARGE SCALE GENOMIC DNA]</scope>
    <source>
        <strain evidence="6 7">9W16Y-2</strain>
    </source>
</reference>
<evidence type="ECO:0000256" key="3">
    <source>
        <dbReference type="ARBA" id="ARBA00022741"/>
    </source>
</evidence>
<keyword evidence="7" id="KW-1185">Reference proteome</keyword>
<dbReference type="CDD" id="cd03235">
    <property type="entry name" value="ABC_Metallic_Cations"/>
    <property type="match status" value="1"/>
</dbReference>
<dbReference type="OrthoDB" id="5296765at2"/>
<comment type="similarity">
    <text evidence="1">Belongs to the ABC transporter superfamily.</text>
</comment>
<comment type="caution">
    <text evidence="6">The sequence shown here is derived from an EMBL/GenBank/DDBJ whole genome shotgun (WGS) entry which is preliminary data.</text>
</comment>
<dbReference type="GO" id="GO:0005524">
    <property type="term" value="F:ATP binding"/>
    <property type="evidence" value="ECO:0007669"/>
    <property type="project" value="UniProtKB-KW"/>
</dbReference>
<dbReference type="Gene3D" id="3.40.50.300">
    <property type="entry name" value="P-loop containing nucleotide triphosphate hydrolases"/>
    <property type="match status" value="1"/>
</dbReference>
<evidence type="ECO:0000256" key="1">
    <source>
        <dbReference type="ARBA" id="ARBA00005417"/>
    </source>
</evidence>
<feature type="domain" description="ABC transporter" evidence="5">
    <location>
        <begin position="4"/>
        <end position="238"/>
    </location>
</feature>
<dbReference type="EMBL" id="RDBF01000018">
    <property type="protein sequence ID" value="RLV54536.1"/>
    <property type="molecule type" value="Genomic_DNA"/>
</dbReference>
<evidence type="ECO:0000256" key="2">
    <source>
        <dbReference type="ARBA" id="ARBA00022448"/>
    </source>
</evidence>
<dbReference type="InterPro" id="IPR027417">
    <property type="entry name" value="P-loop_NTPase"/>
</dbReference>
<keyword evidence="3" id="KW-0547">Nucleotide-binding</keyword>
<dbReference type="Pfam" id="PF00005">
    <property type="entry name" value="ABC_tran"/>
    <property type="match status" value="1"/>
</dbReference>
<accession>A0A3L8PH43</accession>
<dbReference type="Proteomes" id="UP000282515">
    <property type="component" value="Unassembled WGS sequence"/>
</dbReference>
<dbReference type="InterPro" id="IPR017871">
    <property type="entry name" value="ABC_transporter-like_CS"/>
</dbReference>
<keyword evidence="2" id="KW-0813">Transport</keyword>